<evidence type="ECO:0000313" key="1">
    <source>
        <dbReference type="EMBL" id="ASN71768.1"/>
    </source>
</evidence>
<organism evidence="1">
    <name type="scientific">uncultured Caudovirales phage</name>
    <dbReference type="NCBI Taxonomy" id="2100421"/>
    <lineage>
        <taxon>Viruses</taxon>
        <taxon>Duplodnaviria</taxon>
        <taxon>Heunggongvirae</taxon>
        <taxon>Uroviricota</taxon>
        <taxon>Caudoviricetes</taxon>
        <taxon>Peduoviridae</taxon>
        <taxon>Maltschvirus</taxon>
        <taxon>Maltschvirus maltsch</taxon>
    </lineage>
</organism>
<reference evidence="1" key="1">
    <citation type="submission" date="2017-06" db="EMBL/GenBank/DDBJ databases">
        <title>Novel phages from South African skin metaviromes.</title>
        <authorList>
            <person name="van Zyl L.J."/>
            <person name="Abrahams Y."/>
            <person name="Stander E.A."/>
            <person name="Kirby B.M."/>
            <person name="Clavaud C."/>
            <person name="Farcet C."/>
            <person name="Breton L."/>
            <person name="Trindade M.I."/>
        </authorList>
    </citation>
    <scope>NUCLEOTIDE SEQUENCE</scope>
</reference>
<evidence type="ECO:0008006" key="2">
    <source>
        <dbReference type="Google" id="ProtNLM"/>
    </source>
</evidence>
<protein>
    <recommendedName>
        <fullName evidence="2">Prophage PssSM-01</fullName>
    </recommendedName>
</protein>
<dbReference type="EMBL" id="MF417932">
    <property type="protein sequence ID" value="ASN71768.1"/>
    <property type="molecule type" value="Genomic_DNA"/>
</dbReference>
<name>A0A2H4JG61_9CAUD</name>
<sequence length="155" mass="17322">MKRPILETRRQMMSAVVCAYPGGRECAAARLGLDIKKFDNHLYENAGSRPLSDEQIHLLEQQAGTSHFPDYVAAMYGGVFVPDANPGDLDNLALYERSMRTAVLRGAVDQILCEALENGYIDEDERKVILAAHHRHMAARHEEINAVIVLHSKQP</sequence>
<dbReference type="InterPro" id="IPR048188">
    <property type="entry name" value="YmfL-like"/>
</dbReference>
<gene>
    <name evidence="1" type="ORF">3S12_35</name>
</gene>
<accession>A0A2H4JG61</accession>
<proteinExistence type="predicted"/>
<dbReference type="NCBIfam" id="NF041471">
    <property type="entry name" value="phage_reg_YmfL"/>
    <property type="match status" value="1"/>
</dbReference>